<dbReference type="InterPro" id="IPR029044">
    <property type="entry name" value="Nucleotide-diphossugar_trans"/>
</dbReference>
<dbReference type="PANTHER" id="PTHR12270:SF25">
    <property type="entry name" value="GLYCOSYLTRANSFERASE-LIKE PROTEIN LARGE"/>
    <property type="match status" value="1"/>
</dbReference>
<comment type="subcellular location">
    <subcellularLocation>
        <location evidence="1">Golgi apparatus membrane</location>
        <topology evidence="1">Single-pass type II membrane protein</topology>
    </subcellularLocation>
</comment>
<dbReference type="Pfam" id="PF13896">
    <property type="entry name" value="Glyco_transf_49"/>
    <property type="match status" value="1"/>
</dbReference>
<evidence type="ECO:0000256" key="2">
    <source>
        <dbReference type="ARBA" id="ARBA00022692"/>
    </source>
</evidence>
<evidence type="ECO:0000256" key="4">
    <source>
        <dbReference type="ARBA" id="ARBA00022989"/>
    </source>
</evidence>
<keyword evidence="6" id="KW-0472">Membrane</keyword>
<evidence type="ECO:0000256" key="1">
    <source>
        <dbReference type="ARBA" id="ARBA00004323"/>
    </source>
</evidence>
<evidence type="ECO:0000313" key="10">
    <source>
        <dbReference type="Proteomes" id="UP001152799"/>
    </source>
</evidence>
<dbReference type="GO" id="GO:0000139">
    <property type="term" value="C:Golgi membrane"/>
    <property type="evidence" value="ECO:0007669"/>
    <property type="project" value="UniProtKB-SubCell"/>
</dbReference>
<dbReference type="GO" id="GO:0015020">
    <property type="term" value="F:glucuronosyltransferase activity"/>
    <property type="evidence" value="ECO:0007669"/>
    <property type="project" value="TreeGrafter"/>
</dbReference>
<proteinExistence type="predicted"/>
<keyword evidence="2" id="KW-0812">Transmembrane</keyword>
<keyword evidence="5" id="KW-0333">Golgi apparatus</keyword>
<dbReference type="PANTHER" id="PTHR12270">
    <property type="entry name" value="GLYCOSYLTRANSFERASE-RELATED"/>
    <property type="match status" value="1"/>
</dbReference>
<dbReference type="OrthoDB" id="411524at2759"/>
<dbReference type="SUPFAM" id="SSF53448">
    <property type="entry name" value="Nucleotide-diphospho-sugar transferases"/>
    <property type="match status" value="1"/>
</dbReference>
<gene>
    <name evidence="9" type="ORF">CEUTPL_LOCUS8556</name>
</gene>
<feature type="region of interest" description="Disordered" evidence="8">
    <location>
        <begin position="668"/>
        <end position="693"/>
    </location>
</feature>
<sequence length="780" mass="91481">MRHFAKDLYPDDQKTATQNKPRDFCEVVHIGVVCSGFTSNVYFHVLLKSLLMSRANPIHFHLLVSDESDTVLRWLFKTWQLPQVNITFYNMNLWLKDVRWVPNGHYSGNYGLLKLIFNRIVPSNVTTKLLILDTDLLVNDDIFNLWKHFDNFNYKQVIGIGENQSPYYLGQSNKANPWPAIGTGFNSGVMLYNLERLNSMNWDAVWVNLTKRFTLIYGQVNLGDQDIINSAIMENPDILYQLPCYWNTQMSGQSTSSNCYSKYKPKIVHWNSPQKYSVATKDGDMFRGFANSFFELNGDWFRSYPRLCDNGNQIPNIYDSTEDCATFTKPPGLFYRTHLFFLEYKFIADEWDISYVTHLSYDRAHRMESIAKIWTGPISFTLYVSDAEWTNIIRIITDSEVLSSRTDIAYHAVFKQGKFYPINTLRNTGLNHIKTPYSFLIDIDFTPMRSLFEILKENIKSIGDLKKKALIVPAFEAKEPNIGLPKSKIELLKLVAKNEIKPFLADTWSVGHAPTNYEKWKTEYQPYQVKWQPHYEPYIVVKSNVVQYDERFLGFGWNKVSHIMELEAQNYEFIVLSDVFILHETHAMSNDNLNYKRMPLYRKCIQTLKRRLVQGLSKKYNKTFTDINFFDEYKRKRRKRNLAGESTTTLYDSTDYFLAWGGKEKAERKKEPRKRITNTNSSNNKEVSSNSKESDKSVAVEYDYYYYDSIHPYNLTILKRNETKHKFQRKINNLTLSSEEHDYEYDDDDVKFRDLHDSTTSAGFNDSFTIFVDEIEEKLS</sequence>
<accession>A0A9N9MT04</accession>
<dbReference type="Gene3D" id="3.90.550.10">
    <property type="entry name" value="Spore Coat Polysaccharide Biosynthesis Protein SpsA, Chain A"/>
    <property type="match status" value="1"/>
</dbReference>
<evidence type="ECO:0000256" key="6">
    <source>
        <dbReference type="ARBA" id="ARBA00023136"/>
    </source>
</evidence>
<evidence type="ECO:0000256" key="8">
    <source>
        <dbReference type="SAM" id="MobiDB-lite"/>
    </source>
</evidence>
<protein>
    <submittedName>
        <fullName evidence="9">Uncharacterized protein</fullName>
    </submittedName>
</protein>
<dbReference type="EMBL" id="OU892280">
    <property type="protein sequence ID" value="CAG9768004.1"/>
    <property type="molecule type" value="Genomic_DNA"/>
</dbReference>
<keyword evidence="7" id="KW-0325">Glycoprotein</keyword>
<evidence type="ECO:0000256" key="5">
    <source>
        <dbReference type="ARBA" id="ARBA00023034"/>
    </source>
</evidence>
<organism evidence="9 10">
    <name type="scientific">Ceutorhynchus assimilis</name>
    <name type="common">cabbage seed weevil</name>
    <dbReference type="NCBI Taxonomy" id="467358"/>
    <lineage>
        <taxon>Eukaryota</taxon>
        <taxon>Metazoa</taxon>
        <taxon>Ecdysozoa</taxon>
        <taxon>Arthropoda</taxon>
        <taxon>Hexapoda</taxon>
        <taxon>Insecta</taxon>
        <taxon>Pterygota</taxon>
        <taxon>Neoptera</taxon>
        <taxon>Endopterygota</taxon>
        <taxon>Coleoptera</taxon>
        <taxon>Polyphaga</taxon>
        <taxon>Cucujiformia</taxon>
        <taxon>Curculionidae</taxon>
        <taxon>Ceutorhynchinae</taxon>
        <taxon>Ceutorhynchus</taxon>
    </lineage>
</organism>
<name>A0A9N9MT04_9CUCU</name>
<dbReference type="Pfam" id="PF01501">
    <property type="entry name" value="Glyco_transf_8"/>
    <property type="match status" value="1"/>
</dbReference>
<evidence type="ECO:0000256" key="3">
    <source>
        <dbReference type="ARBA" id="ARBA00022968"/>
    </source>
</evidence>
<evidence type="ECO:0000313" key="9">
    <source>
        <dbReference type="EMBL" id="CAG9768004.1"/>
    </source>
</evidence>
<keyword evidence="3" id="KW-0735">Signal-anchor</keyword>
<keyword evidence="10" id="KW-1185">Reference proteome</keyword>
<dbReference type="FunFam" id="3.90.550.10:FF:000016">
    <property type="entry name" value="LARGE xylosyl- and glucuronyltransferase 2"/>
    <property type="match status" value="1"/>
</dbReference>
<dbReference type="InterPro" id="IPR002495">
    <property type="entry name" value="Glyco_trans_8"/>
</dbReference>
<evidence type="ECO:0000256" key="7">
    <source>
        <dbReference type="ARBA" id="ARBA00023180"/>
    </source>
</evidence>
<keyword evidence="4" id="KW-1133">Transmembrane helix</keyword>
<dbReference type="AlphaFoldDB" id="A0A9N9MT04"/>
<dbReference type="InterPro" id="IPR051292">
    <property type="entry name" value="Xyl/GlcA_transferase"/>
</dbReference>
<feature type="compositionally biased region" description="Low complexity" evidence="8">
    <location>
        <begin position="677"/>
        <end position="691"/>
    </location>
</feature>
<dbReference type="Proteomes" id="UP001152799">
    <property type="component" value="Chromosome 4"/>
</dbReference>
<reference evidence="9" key="1">
    <citation type="submission" date="2022-01" db="EMBL/GenBank/DDBJ databases">
        <authorList>
            <person name="King R."/>
        </authorList>
    </citation>
    <scope>NUCLEOTIDE SEQUENCE</scope>
</reference>
<dbReference type="GO" id="GO:0042285">
    <property type="term" value="F:xylosyltransferase activity"/>
    <property type="evidence" value="ECO:0007669"/>
    <property type="project" value="TreeGrafter"/>
</dbReference>
<dbReference type="GO" id="GO:0035269">
    <property type="term" value="P:protein O-linked glycosylation via mannose"/>
    <property type="evidence" value="ECO:0007669"/>
    <property type="project" value="TreeGrafter"/>
</dbReference>